<dbReference type="AlphaFoldDB" id="A0A6M3KPU5"/>
<sequence length="304" mass="33738">MPEPTEGANMTSATLGTPATADALTPPVNDGFGRIDPTVDSVSDVDGAPVKVEETKPVEAKPAEAKPGERAEKDPDRFDKHPRFQELLKERDSFKLELENIKGQLKVLTPQQKETVQAREEKELPYKDITKLTKEQVLEWQEDDPVGYAANLYQQMLHEARETLNREKATESYKTTVKGTYERYAKNNPDFMQLWNSGDIQKVMDSNPILFPNAISAHMAMKLHMSKDMGEKATKEAVNKAVKEAEERVTKNFQAKRNAAVIGDGGAVKVDGIPDELKNPDKYGGTTAVGAMRLQRLRQQAAGG</sequence>
<evidence type="ECO:0000313" key="3">
    <source>
        <dbReference type="EMBL" id="QJA83790.1"/>
    </source>
</evidence>
<reference evidence="3" key="1">
    <citation type="submission" date="2020-03" db="EMBL/GenBank/DDBJ databases">
        <title>The deep terrestrial virosphere.</title>
        <authorList>
            <person name="Holmfeldt K."/>
            <person name="Nilsson E."/>
            <person name="Simone D."/>
            <person name="Lopez-Fernandez M."/>
            <person name="Wu X."/>
            <person name="de Brujin I."/>
            <person name="Lundin D."/>
            <person name="Andersson A."/>
            <person name="Bertilsson S."/>
            <person name="Dopson M."/>
        </authorList>
    </citation>
    <scope>NUCLEOTIDE SEQUENCE</scope>
    <source>
        <strain evidence="3">MM415A00252</strain>
        <strain evidence="2">MM415B00400</strain>
    </source>
</reference>
<evidence type="ECO:0008006" key="4">
    <source>
        <dbReference type="Google" id="ProtNLM"/>
    </source>
</evidence>
<accession>A0A6M3KPU5</accession>
<dbReference type="EMBL" id="MT141537">
    <property type="protein sequence ID" value="QJA65377.1"/>
    <property type="molecule type" value="Genomic_DNA"/>
</dbReference>
<organism evidence="3">
    <name type="scientific">viral metagenome</name>
    <dbReference type="NCBI Taxonomy" id="1070528"/>
    <lineage>
        <taxon>unclassified sequences</taxon>
        <taxon>metagenomes</taxon>
        <taxon>organismal metagenomes</taxon>
    </lineage>
</organism>
<name>A0A6M3KPU5_9ZZZZ</name>
<feature type="region of interest" description="Disordered" evidence="1">
    <location>
        <begin position="1"/>
        <end position="80"/>
    </location>
</feature>
<feature type="compositionally biased region" description="Basic and acidic residues" evidence="1">
    <location>
        <begin position="51"/>
        <end position="80"/>
    </location>
</feature>
<feature type="compositionally biased region" description="Polar residues" evidence="1">
    <location>
        <begin position="8"/>
        <end position="17"/>
    </location>
</feature>
<proteinExistence type="predicted"/>
<gene>
    <name evidence="3" type="ORF">MM415A00252_0011</name>
    <name evidence="2" type="ORF">MM415B00400_0032</name>
</gene>
<evidence type="ECO:0000256" key="1">
    <source>
        <dbReference type="SAM" id="MobiDB-lite"/>
    </source>
</evidence>
<protein>
    <recommendedName>
        <fullName evidence="4">Capsid assembly protein</fullName>
    </recommendedName>
</protein>
<dbReference type="EMBL" id="MT142518">
    <property type="protein sequence ID" value="QJA83790.1"/>
    <property type="molecule type" value="Genomic_DNA"/>
</dbReference>
<evidence type="ECO:0000313" key="2">
    <source>
        <dbReference type="EMBL" id="QJA65377.1"/>
    </source>
</evidence>